<reference evidence="3" key="1">
    <citation type="submission" date="2016-06" db="EMBL/GenBank/DDBJ databases">
        <authorList>
            <person name="Sutton G."/>
            <person name="Brinkac L."/>
            <person name="Sanka R."/>
            <person name="Adams M."/>
            <person name="Lau E."/>
            <person name="Garcia-Basteiro A."/>
            <person name="Lopez-Varela E."/>
            <person name="Palencia S."/>
        </authorList>
    </citation>
    <scope>NUCLEOTIDE SEQUENCE [LARGE SCALE GENOMIC DNA]</scope>
    <source>
        <strain evidence="3">1274684.2</strain>
    </source>
</reference>
<dbReference type="RefSeq" id="WP_065026188.1">
    <property type="nucleotide sequence ID" value="NZ_LZMF01000137.1"/>
</dbReference>
<comment type="caution">
    <text evidence="2">The sequence shown here is derived from an EMBL/GenBank/DDBJ whole genome shotgun (WGS) entry which is preliminary data.</text>
</comment>
<dbReference type="Gene3D" id="3.30.460.40">
    <property type="match status" value="1"/>
</dbReference>
<gene>
    <name evidence="2" type="ORF">A5648_11425</name>
</gene>
<sequence length="267" mass="28957">MDENAFLTTLIRAMGALQRADVPFALAGGAAVYARGGPHSHHDIDLLVEPSDAERAAEALAATGMSRFQPPEDWLLKVFDGDVLIDLIHRLGDTPVSAETISHAPLLPVGSLSARVISATELMVQKLAVLDCHRCDYAELLVVARILREQVDWAQVRWRLRDSPFAKAFWQLLCGLSIIECEHFPEPEAPAHLVAVVRRKLAEDPEIGELGIGIEIDSGTVCLTGSVNGPQRRAAIEAAVAGMVRPRTVVNDIEVVQLCEPVEQVTG</sequence>
<dbReference type="InterPro" id="IPR039498">
    <property type="entry name" value="NTP_transf_5"/>
</dbReference>
<dbReference type="Proteomes" id="UP000093759">
    <property type="component" value="Unassembled WGS sequence"/>
</dbReference>
<dbReference type="Pfam" id="PF14907">
    <property type="entry name" value="NTP_transf_5"/>
    <property type="match status" value="1"/>
</dbReference>
<evidence type="ECO:0000313" key="3">
    <source>
        <dbReference type="Proteomes" id="UP000093759"/>
    </source>
</evidence>
<dbReference type="SUPFAM" id="SSF81301">
    <property type="entry name" value="Nucleotidyltransferase"/>
    <property type="match status" value="1"/>
</dbReference>
<proteinExistence type="predicted"/>
<name>A0A1A3TLS9_MYCSD</name>
<protein>
    <recommendedName>
        <fullName evidence="1">BON domain-containing protein</fullName>
    </recommendedName>
</protein>
<dbReference type="EMBL" id="LZMF01000137">
    <property type="protein sequence ID" value="OBK83623.1"/>
    <property type="molecule type" value="Genomic_DNA"/>
</dbReference>
<dbReference type="PROSITE" id="PS50914">
    <property type="entry name" value="BON"/>
    <property type="match status" value="1"/>
</dbReference>
<dbReference type="AlphaFoldDB" id="A0A1A3TLS9"/>
<dbReference type="InterPro" id="IPR043519">
    <property type="entry name" value="NT_sf"/>
</dbReference>
<evidence type="ECO:0000313" key="2">
    <source>
        <dbReference type="EMBL" id="OBK83623.1"/>
    </source>
</evidence>
<organism evidence="2 3">
    <name type="scientific">Mycolicibacter sinensis (strain JDM601)</name>
    <name type="common">Mycobacterium sinense</name>
    <dbReference type="NCBI Taxonomy" id="875328"/>
    <lineage>
        <taxon>Bacteria</taxon>
        <taxon>Bacillati</taxon>
        <taxon>Actinomycetota</taxon>
        <taxon>Actinomycetes</taxon>
        <taxon>Mycobacteriales</taxon>
        <taxon>Mycobacteriaceae</taxon>
        <taxon>Mycolicibacter</taxon>
    </lineage>
</organism>
<accession>A0A1A3TLS9</accession>
<feature type="domain" description="BON" evidence="1">
    <location>
        <begin position="189"/>
        <end position="257"/>
    </location>
</feature>
<evidence type="ECO:0000259" key="1">
    <source>
        <dbReference type="PROSITE" id="PS50914"/>
    </source>
</evidence>
<dbReference type="Pfam" id="PF04972">
    <property type="entry name" value="BON"/>
    <property type="match status" value="1"/>
</dbReference>
<dbReference type="InterPro" id="IPR007055">
    <property type="entry name" value="BON_dom"/>
</dbReference>